<accession>A0A9P7N7W5</accession>
<dbReference type="InterPro" id="IPR003697">
    <property type="entry name" value="Maf-like"/>
</dbReference>
<dbReference type="PANTHER" id="PTHR43213">
    <property type="entry name" value="BIFUNCTIONAL DTTP/UTP PYROPHOSPHATASE/METHYLTRANSFERASE PROTEIN-RELATED"/>
    <property type="match status" value="1"/>
</dbReference>
<dbReference type="NCBIfam" id="TIGR00172">
    <property type="entry name" value="maf"/>
    <property type="match status" value="1"/>
</dbReference>
<name>A0A9P7N7W5_9HYPO</name>
<dbReference type="Proteomes" id="UP000748025">
    <property type="component" value="Unassembled WGS sequence"/>
</dbReference>
<organism evidence="4 5">
    <name type="scientific">Claviceps pusilla</name>
    <dbReference type="NCBI Taxonomy" id="123648"/>
    <lineage>
        <taxon>Eukaryota</taxon>
        <taxon>Fungi</taxon>
        <taxon>Dikarya</taxon>
        <taxon>Ascomycota</taxon>
        <taxon>Pezizomycotina</taxon>
        <taxon>Sordariomycetes</taxon>
        <taxon>Hypocreomycetidae</taxon>
        <taxon>Hypocreales</taxon>
        <taxon>Clavicipitaceae</taxon>
        <taxon>Claviceps</taxon>
    </lineage>
</organism>
<evidence type="ECO:0000313" key="4">
    <source>
        <dbReference type="EMBL" id="KAG5996950.1"/>
    </source>
</evidence>
<dbReference type="Pfam" id="PF02545">
    <property type="entry name" value="Maf"/>
    <property type="match status" value="1"/>
</dbReference>
<evidence type="ECO:0000256" key="2">
    <source>
        <dbReference type="ARBA" id="ARBA00022801"/>
    </source>
</evidence>
<dbReference type="Gene3D" id="3.90.950.10">
    <property type="match status" value="1"/>
</dbReference>
<protein>
    <recommendedName>
        <fullName evidence="6">Septum formation maf</fullName>
    </recommendedName>
</protein>
<dbReference type="InterPro" id="IPR029001">
    <property type="entry name" value="ITPase-like_fam"/>
</dbReference>
<evidence type="ECO:0008006" key="6">
    <source>
        <dbReference type="Google" id="ProtNLM"/>
    </source>
</evidence>
<dbReference type="PANTHER" id="PTHR43213:SF5">
    <property type="entry name" value="BIFUNCTIONAL DTTP_UTP PYROPHOSPHATASE_METHYLTRANSFERASE PROTEIN-RELATED"/>
    <property type="match status" value="1"/>
</dbReference>
<comment type="caution">
    <text evidence="4">The sequence shown here is derived from an EMBL/GenBank/DDBJ whole genome shotgun (WGS) entry which is preliminary data.</text>
</comment>
<gene>
    <name evidence="4" type="ORF">E4U43_002764</name>
</gene>
<dbReference type="AlphaFoldDB" id="A0A9P7N7W5"/>
<dbReference type="CDD" id="cd00555">
    <property type="entry name" value="Maf"/>
    <property type="match status" value="1"/>
</dbReference>
<proteinExistence type="inferred from homology"/>
<evidence type="ECO:0000256" key="3">
    <source>
        <dbReference type="SAM" id="MobiDB-lite"/>
    </source>
</evidence>
<dbReference type="GO" id="GO:0047429">
    <property type="term" value="F:nucleoside triphosphate diphosphatase activity"/>
    <property type="evidence" value="ECO:0007669"/>
    <property type="project" value="InterPro"/>
</dbReference>
<evidence type="ECO:0000256" key="1">
    <source>
        <dbReference type="ARBA" id="ARBA00001968"/>
    </source>
</evidence>
<dbReference type="HAMAP" id="MF_00528">
    <property type="entry name" value="Maf"/>
    <property type="match status" value="1"/>
</dbReference>
<sequence length="313" mass="34716">MMAENPDNGRIKARASQNSELQDPAPSQLPARKMADSANIPSDSPPDYSQVAAEHPRGSVPQRAPSVRRPLQPLDLPIIRHLNSKRVVLASASPRRKALLQQVGLNNLEITPSTKPEDLDKTVYGPYEYVAETSRRKCLDVYVNCLKTQLKSIPDPELVISADTIIVTRDGRILEKPRSEADHIRMLKHMRDTEMHRVLTAITVLAPREDARHPGYCITTHTEETKVYFFSESNGLPDDVIEAYVKTREGVDKAGGYAIQGIGGMILAEKIDGSVDNVVGLPVRRCLSMAEKVIFQQEADEFDAEGSDEEVLL</sequence>
<reference evidence="4" key="1">
    <citation type="journal article" date="2020" name="bioRxiv">
        <title>Whole genome comparisons of ergot fungi reveals the divergence and evolution of species within the genus Claviceps are the result of varying mechanisms driving genome evolution and host range expansion.</title>
        <authorList>
            <person name="Wyka S.A."/>
            <person name="Mondo S.J."/>
            <person name="Liu M."/>
            <person name="Dettman J."/>
            <person name="Nalam V."/>
            <person name="Broders K.D."/>
        </authorList>
    </citation>
    <scope>NUCLEOTIDE SEQUENCE</scope>
    <source>
        <strain evidence="4">CCC 602</strain>
    </source>
</reference>
<comment type="cofactor">
    <cofactor evidence="1">
        <name>a divalent metal cation</name>
        <dbReference type="ChEBI" id="CHEBI:60240"/>
    </cofactor>
</comment>
<keyword evidence="2" id="KW-0378">Hydrolase</keyword>
<dbReference type="SUPFAM" id="SSF52972">
    <property type="entry name" value="ITPase-like"/>
    <property type="match status" value="1"/>
</dbReference>
<evidence type="ECO:0000313" key="5">
    <source>
        <dbReference type="Proteomes" id="UP000748025"/>
    </source>
</evidence>
<dbReference type="EMBL" id="SRPW01002004">
    <property type="protein sequence ID" value="KAG5996950.1"/>
    <property type="molecule type" value="Genomic_DNA"/>
</dbReference>
<feature type="region of interest" description="Disordered" evidence="3">
    <location>
        <begin position="1"/>
        <end position="69"/>
    </location>
</feature>
<keyword evidence="5" id="KW-1185">Reference proteome</keyword>
<dbReference type="OrthoDB" id="10267058at2759"/>